<evidence type="ECO:0000259" key="5">
    <source>
        <dbReference type="PROSITE" id="PS51755"/>
    </source>
</evidence>
<evidence type="ECO:0000256" key="1">
    <source>
        <dbReference type="ARBA" id="ARBA00023125"/>
    </source>
</evidence>
<keyword evidence="7" id="KW-1185">Reference proteome</keyword>
<evidence type="ECO:0000256" key="3">
    <source>
        <dbReference type="PROSITE-ProRule" id="PRU01091"/>
    </source>
</evidence>
<dbReference type="EMBL" id="BAAAME010000001">
    <property type="protein sequence ID" value="GAA1724058.1"/>
    <property type="molecule type" value="Genomic_DNA"/>
</dbReference>
<dbReference type="PANTHER" id="PTHR48111">
    <property type="entry name" value="REGULATOR OF RPOS"/>
    <property type="match status" value="1"/>
</dbReference>
<dbReference type="SMART" id="SM00448">
    <property type="entry name" value="REC"/>
    <property type="match status" value="1"/>
</dbReference>
<proteinExistence type="predicted"/>
<dbReference type="PANTHER" id="PTHR48111:SF36">
    <property type="entry name" value="TRANSCRIPTIONAL REGULATORY PROTEIN CUTR"/>
    <property type="match status" value="1"/>
</dbReference>
<dbReference type="Gene3D" id="6.10.250.690">
    <property type="match status" value="1"/>
</dbReference>
<evidence type="ECO:0000259" key="4">
    <source>
        <dbReference type="PROSITE" id="PS50110"/>
    </source>
</evidence>
<dbReference type="Proteomes" id="UP001501057">
    <property type="component" value="Unassembled WGS sequence"/>
</dbReference>
<dbReference type="InterPro" id="IPR039420">
    <property type="entry name" value="WalR-like"/>
</dbReference>
<dbReference type="PROSITE" id="PS51755">
    <property type="entry name" value="OMPR_PHOB"/>
    <property type="match status" value="1"/>
</dbReference>
<dbReference type="Gene3D" id="1.10.10.10">
    <property type="entry name" value="Winged helix-like DNA-binding domain superfamily/Winged helix DNA-binding domain"/>
    <property type="match status" value="1"/>
</dbReference>
<dbReference type="Pfam" id="PF00072">
    <property type="entry name" value="Response_reg"/>
    <property type="match status" value="1"/>
</dbReference>
<name>A0ABN2JFG1_9ACTN</name>
<reference evidence="6 7" key="1">
    <citation type="journal article" date="2019" name="Int. J. Syst. Evol. Microbiol.">
        <title>The Global Catalogue of Microorganisms (GCM) 10K type strain sequencing project: providing services to taxonomists for standard genome sequencing and annotation.</title>
        <authorList>
            <consortium name="The Broad Institute Genomics Platform"/>
            <consortium name="The Broad Institute Genome Sequencing Center for Infectious Disease"/>
            <person name="Wu L."/>
            <person name="Ma J."/>
        </authorList>
    </citation>
    <scope>NUCLEOTIDE SEQUENCE [LARGE SCALE GENOMIC DNA]</scope>
    <source>
        <strain evidence="6 7">JCM 13518</strain>
    </source>
</reference>
<organism evidence="6 7">
    <name type="scientific">Aeromicrobium alkaliterrae</name>
    <dbReference type="NCBI Taxonomy" id="302168"/>
    <lineage>
        <taxon>Bacteria</taxon>
        <taxon>Bacillati</taxon>
        <taxon>Actinomycetota</taxon>
        <taxon>Actinomycetes</taxon>
        <taxon>Propionibacteriales</taxon>
        <taxon>Nocardioidaceae</taxon>
        <taxon>Aeromicrobium</taxon>
    </lineage>
</organism>
<dbReference type="CDD" id="cd19935">
    <property type="entry name" value="REC_OmpR_CusR-like"/>
    <property type="match status" value="1"/>
</dbReference>
<gene>
    <name evidence="6" type="ORF">GCM10009710_01100</name>
</gene>
<dbReference type="InterPro" id="IPR001789">
    <property type="entry name" value="Sig_transdc_resp-reg_receiver"/>
</dbReference>
<dbReference type="Pfam" id="PF00486">
    <property type="entry name" value="Trans_reg_C"/>
    <property type="match status" value="1"/>
</dbReference>
<evidence type="ECO:0000313" key="7">
    <source>
        <dbReference type="Proteomes" id="UP001501057"/>
    </source>
</evidence>
<dbReference type="Gene3D" id="3.40.50.2300">
    <property type="match status" value="1"/>
</dbReference>
<keyword evidence="2" id="KW-0597">Phosphoprotein</keyword>
<feature type="DNA-binding region" description="OmpR/PhoB-type" evidence="3">
    <location>
        <begin position="120"/>
        <end position="218"/>
    </location>
</feature>
<dbReference type="SMART" id="SM00862">
    <property type="entry name" value="Trans_reg_C"/>
    <property type="match status" value="1"/>
</dbReference>
<dbReference type="InterPro" id="IPR036388">
    <property type="entry name" value="WH-like_DNA-bd_sf"/>
</dbReference>
<dbReference type="PROSITE" id="PS50110">
    <property type="entry name" value="RESPONSE_REGULATORY"/>
    <property type="match status" value="1"/>
</dbReference>
<dbReference type="InterPro" id="IPR001867">
    <property type="entry name" value="OmpR/PhoB-type_DNA-bd"/>
</dbReference>
<protein>
    <submittedName>
        <fullName evidence="6">Response regulator transcription factor</fullName>
    </submittedName>
</protein>
<accession>A0ABN2JFG1</accession>
<keyword evidence="1 3" id="KW-0238">DNA-binding</keyword>
<dbReference type="CDD" id="cd00383">
    <property type="entry name" value="trans_reg_C"/>
    <property type="match status" value="1"/>
</dbReference>
<comment type="caution">
    <text evidence="6">The sequence shown here is derived from an EMBL/GenBank/DDBJ whole genome shotgun (WGS) entry which is preliminary data.</text>
</comment>
<sequence>MVDDEVQLADGIRRGLEAEGCAVDVAHDGIDGLWYATEHPYDVIVLDVMMPGHSGWTVVKKLREEGNWTPVLMLTARDTDADQVQALDGGADDYLTKPFSFTVLVARLRALARRGAPERPAVLEIGDVVLDPAARTITRAGTLVSLTTREFAVAEFLLRRAGQVVSKLDVLAGVWDEAFDGDPNIVEVYVGHVRRKLDRPFDRASLQTVRGAGYLWNVQG</sequence>
<dbReference type="InterPro" id="IPR011006">
    <property type="entry name" value="CheY-like_superfamily"/>
</dbReference>
<evidence type="ECO:0000256" key="2">
    <source>
        <dbReference type="PROSITE-ProRule" id="PRU00169"/>
    </source>
</evidence>
<dbReference type="SUPFAM" id="SSF52172">
    <property type="entry name" value="CheY-like"/>
    <property type="match status" value="1"/>
</dbReference>
<evidence type="ECO:0000313" key="6">
    <source>
        <dbReference type="EMBL" id="GAA1724058.1"/>
    </source>
</evidence>
<feature type="domain" description="Response regulatory" evidence="4">
    <location>
        <begin position="1"/>
        <end position="112"/>
    </location>
</feature>
<feature type="domain" description="OmpR/PhoB-type" evidence="5">
    <location>
        <begin position="120"/>
        <end position="218"/>
    </location>
</feature>
<feature type="modified residue" description="4-aspartylphosphate" evidence="2">
    <location>
        <position position="47"/>
    </location>
</feature>